<dbReference type="Gene3D" id="2.20.25.30">
    <property type="match status" value="1"/>
</dbReference>
<dbReference type="AlphaFoldDB" id="A0A816LNG8"/>
<protein>
    <submittedName>
        <fullName evidence="9">(rape) hypothetical protein</fullName>
    </submittedName>
</protein>
<dbReference type="SUPFAM" id="SSF57829">
    <property type="entry name" value="Zn-binding ribosomal proteins"/>
    <property type="match status" value="1"/>
</dbReference>
<reference evidence="9" key="1">
    <citation type="submission" date="2021-01" db="EMBL/GenBank/DDBJ databases">
        <authorList>
            <consortium name="Genoscope - CEA"/>
            <person name="William W."/>
        </authorList>
    </citation>
    <scope>NUCLEOTIDE SEQUENCE</scope>
</reference>
<dbReference type="GO" id="GO:0006412">
    <property type="term" value="P:translation"/>
    <property type="evidence" value="ECO:0007669"/>
    <property type="project" value="InterPro"/>
</dbReference>
<dbReference type="Pfam" id="PF01907">
    <property type="entry name" value="Ribosomal_L37e"/>
    <property type="match status" value="1"/>
</dbReference>
<evidence type="ECO:0000256" key="5">
    <source>
        <dbReference type="ARBA" id="ARBA00022833"/>
    </source>
</evidence>
<keyword evidence="6" id="KW-0694">RNA-binding</keyword>
<proteinExistence type="inferred from homology"/>
<dbReference type="GO" id="GO:0005840">
    <property type="term" value="C:ribosome"/>
    <property type="evidence" value="ECO:0007669"/>
    <property type="project" value="UniProtKB-KW"/>
</dbReference>
<gene>
    <name evidence="9" type="ORF">DARMORV10_C07P02620.1</name>
</gene>
<evidence type="ECO:0000256" key="3">
    <source>
        <dbReference type="ARBA" id="ARBA00022730"/>
    </source>
</evidence>
<evidence type="ECO:0000256" key="2">
    <source>
        <dbReference type="ARBA" id="ARBA00022723"/>
    </source>
</evidence>
<dbReference type="Proteomes" id="UP001295469">
    <property type="component" value="Chromosome C07"/>
</dbReference>
<organism evidence="9">
    <name type="scientific">Brassica napus</name>
    <name type="common">Rape</name>
    <dbReference type="NCBI Taxonomy" id="3708"/>
    <lineage>
        <taxon>Eukaryota</taxon>
        <taxon>Viridiplantae</taxon>
        <taxon>Streptophyta</taxon>
        <taxon>Embryophyta</taxon>
        <taxon>Tracheophyta</taxon>
        <taxon>Spermatophyta</taxon>
        <taxon>Magnoliopsida</taxon>
        <taxon>eudicotyledons</taxon>
        <taxon>Gunneridae</taxon>
        <taxon>Pentapetalae</taxon>
        <taxon>rosids</taxon>
        <taxon>malvids</taxon>
        <taxon>Brassicales</taxon>
        <taxon>Brassicaceae</taxon>
        <taxon>Brassiceae</taxon>
        <taxon>Brassica</taxon>
    </lineage>
</organism>
<evidence type="ECO:0000256" key="8">
    <source>
        <dbReference type="ARBA" id="ARBA00023274"/>
    </source>
</evidence>
<name>A0A816LNG8_BRANA</name>
<sequence length="132" mass="15698">MFLIHKKKMKLVDGGRIRWTTSTAWSKQTYYTPDGPQYSQQMIVGQTRPVLFMSPSPYLRLQDIIPYIFVKVLLTRIRFSDEGNREFRKEEEQESHSLCERCGRRSFHIQKSRRSTCAYSQENLQLECEDNP</sequence>
<dbReference type="GO" id="GO:1990904">
    <property type="term" value="C:ribonucleoprotein complex"/>
    <property type="evidence" value="ECO:0007669"/>
    <property type="project" value="UniProtKB-KW"/>
</dbReference>
<evidence type="ECO:0000313" key="9">
    <source>
        <dbReference type="EMBL" id="CAF1947121.1"/>
    </source>
</evidence>
<keyword evidence="8" id="KW-0687">Ribonucleoprotein</keyword>
<dbReference type="GO" id="GO:0003735">
    <property type="term" value="F:structural constituent of ribosome"/>
    <property type="evidence" value="ECO:0007669"/>
    <property type="project" value="InterPro"/>
</dbReference>
<dbReference type="InterPro" id="IPR011332">
    <property type="entry name" value="Ribosomal_zn-bd"/>
</dbReference>
<evidence type="ECO:0000256" key="1">
    <source>
        <dbReference type="ARBA" id="ARBA00009805"/>
    </source>
</evidence>
<evidence type="ECO:0000256" key="6">
    <source>
        <dbReference type="ARBA" id="ARBA00022884"/>
    </source>
</evidence>
<dbReference type="GO" id="GO:0008270">
    <property type="term" value="F:zinc ion binding"/>
    <property type="evidence" value="ECO:0007669"/>
    <property type="project" value="UniProtKB-KW"/>
</dbReference>
<evidence type="ECO:0000256" key="7">
    <source>
        <dbReference type="ARBA" id="ARBA00022980"/>
    </source>
</evidence>
<comment type="similarity">
    <text evidence="1">Belongs to the eukaryotic ribosomal protein eL37 family.</text>
</comment>
<keyword evidence="5" id="KW-0862">Zinc</keyword>
<keyword evidence="2" id="KW-0479">Metal-binding</keyword>
<dbReference type="InterPro" id="IPR011331">
    <property type="entry name" value="Ribosomal_eL37/eL43"/>
</dbReference>
<accession>A0A816LNG8</accession>
<keyword evidence="3" id="KW-0699">rRNA-binding</keyword>
<dbReference type="GO" id="GO:0019843">
    <property type="term" value="F:rRNA binding"/>
    <property type="evidence" value="ECO:0007669"/>
    <property type="project" value="UniProtKB-KW"/>
</dbReference>
<dbReference type="EMBL" id="HG994371">
    <property type="protein sequence ID" value="CAF1947121.1"/>
    <property type="molecule type" value="Genomic_DNA"/>
</dbReference>
<dbReference type="InterPro" id="IPR001569">
    <property type="entry name" value="Ribosomal_eL37"/>
</dbReference>
<evidence type="ECO:0000256" key="4">
    <source>
        <dbReference type="ARBA" id="ARBA00022771"/>
    </source>
</evidence>
<keyword evidence="7" id="KW-0689">Ribosomal protein</keyword>
<keyword evidence="4" id="KW-0863">Zinc-finger</keyword>